<feature type="binding site" evidence="7">
    <location>
        <position position="33"/>
    </location>
    <ligand>
        <name>Ca(2+)</name>
        <dbReference type="ChEBI" id="CHEBI:29108"/>
    </ligand>
</feature>
<feature type="binding site" evidence="7">
    <location>
        <position position="28"/>
    </location>
    <ligand>
        <name>Ca(2+)</name>
        <dbReference type="ChEBI" id="CHEBI:29108"/>
    </ligand>
</feature>
<dbReference type="OrthoDB" id="187171at2759"/>
<dbReference type="EMBL" id="BRXW01000053">
    <property type="protein sequence ID" value="GMI03127.1"/>
    <property type="molecule type" value="Genomic_DNA"/>
</dbReference>
<comment type="similarity">
    <text evidence="2">Belongs to the alkaline ceramidase family.</text>
</comment>
<feature type="binding site" evidence="7">
    <location>
        <position position="29"/>
    </location>
    <ligand>
        <name>Ca(2+)</name>
        <dbReference type="ChEBI" id="CHEBI:29108"/>
    </ligand>
</feature>
<keyword evidence="3 9" id="KW-0812">Transmembrane</keyword>
<dbReference type="GO" id="GO:0016811">
    <property type="term" value="F:hydrolase activity, acting on carbon-nitrogen (but not peptide) bonds, in linear amides"/>
    <property type="evidence" value="ECO:0007669"/>
    <property type="project" value="InterPro"/>
</dbReference>
<keyword evidence="7" id="KW-0106">Calcium</keyword>
<keyword evidence="7" id="KW-0479">Metal-binding</keyword>
<evidence type="ECO:0000313" key="10">
    <source>
        <dbReference type="EMBL" id="GMI03127.1"/>
    </source>
</evidence>
<evidence type="ECO:0000256" key="4">
    <source>
        <dbReference type="ARBA" id="ARBA00022801"/>
    </source>
</evidence>
<evidence type="ECO:0000256" key="3">
    <source>
        <dbReference type="ARBA" id="ARBA00022692"/>
    </source>
</evidence>
<feature type="transmembrane region" description="Helical" evidence="9">
    <location>
        <begin position="73"/>
        <end position="93"/>
    </location>
</feature>
<dbReference type="Proteomes" id="UP001165122">
    <property type="component" value="Unassembled WGS sequence"/>
</dbReference>
<keyword evidence="4" id="KW-0378">Hydrolase</keyword>
<comment type="subcellular location">
    <subcellularLocation>
        <location evidence="1">Membrane</location>
        <topology evidence="1">Multi-pass membrane protein</topology>
    </subcellularLocation>
</comment>
<feature type="transmembrane region" description="Helical" evidence="9">
    <location>
        <begin position="43"/>
        <end position="61"/>
    </location>
</feature>
<dbReference type="GO" id="GO:0046872">
    <property type="term" value="F:metal ion binding"/>
    <property type="evidence" value="ECO:0007669"/>
    <property type="project" value="UniProtKB-KW"/>
</dbReference>
<evidence type="ECO:0000256" key="9">
    <source>
        <dbReference type="SAM" id="Phobius"/>
    </source>
</evidence>
<evidence type="ECO:0000256" key="6">
    <source>
        <dbReference type="ARBA" id="ARBA00023136"/>
    </source>
</evidence>
<protein>
    <recommendedName>
        <fullName evidence="12">Alkaline phytoceramidase</fullName>
    </recommendedName>
</protein>
<feature type="transmembrane region" description="Helical" evidence="9">
    <location>
        <begin position="105"/>
        <end position="123"/>
    </location>
</feature>
<feature type="binding site" evidence="7">
    <location>
        <position position="42"/>
    </location>
    <ligand>
        <name>Ca(2+)</name>
        <dbReference type="ChEBI" id="CHEBI:29108"/>
    </ligand>
</feature>
<dbReference type="PANTHER" id="PTHR46187:SF3">
    <property type="entry name" value="ALKALINE CERAMIDASE 3"/>
    <property type="match status" value="1"/>
</dbReference>
<name>A0A9W7CAS5_9STRA</name>
<evidence type="ECO:0000256" key="1">
    <source>
        <dbReference type="ARBA" id="ARBA00004141"/>
    </source>
</evidence>
<comment type="cofactor">
    <cofactor evidence="8">
        <name>Zn(2+)</name>
        <dbReference type="ChEBI" id="CHEBI:29105"/>
    </cofactor>
</comment>
<feature type="binding site" evidence="8">
    <location>
        <position position="90"/>
    </location>
    <ligand>
        <name>Zn(2+)</name>
        <dbReference type="ChEBI" id="CHEBI:29105"/>
        <note>catalytic</note>
    </ligand>
</feature>
<evidence type="ECO:0008006" key="12">
    <source>
        <dbReference type="Google" id="ProtNLM"/>
    </source>
</evidence>
<reference evidence="11" key="1">
    <citation type="journal article" date="2023" name="Commun. Biol.">
        <title>Genome analysis of Parmales, the sister group of diatoms, reveals the evolutionary specialization of diatoms from phago-mixotrophs to photoautotrophs.</title>
        <authorList>
            <person name="Ban H."/>
            <person name="Sato S."/>
            <person name="Yoshikawa S."/>
            <person name="Yamada K."/>
            <person name="Nakamura Y."/>
            <person name="Ichinomiya M."/>
            <person name="Sato N."/>
            <person name="Blanc-Mathieu R."/>
            <person name="Endo H."/>
            <person name="Kuwata A."/>
            <person name="Ogata H."/>
        </authorList>
    </citation>
    <scope>NUCLEOTIDE SEQUENCE [LARGE SCALE GENOMIC DNA]</scope>
    <source>
        <strain evidence="11">NIES 3700</strain>
    </source>
</reference>
<keyword evidence="8" id="KW-0862">Zinc</keyword>
<evidence type="ECO:0000256" key="2">
    <source>
        <dbReference type="ARBA" id="ARBA00009780"/>
    </source>
</evidence>
<dbReference type="GO" id="GO:0046513">
    <property type="term" value="P:ceramide biosynthetic process"/>
    <property type="evidence" value="ECO:0007669"/>
    <property type="project" value="TreeGrafter"/>
</dbReference>
<accession>A0A9W7CAS5</accession>
<dbReference type="PANTHER" id="PTHR46187">
    <property type="entry name" value="ALKALINE CERAMIDASE 3"/>
    <property type="match status" value="1"/>
</dbReference>
<comment type="caution">
    <text evidence="10">The sequence shown here is derived from an EMBL/GenBank/DDBJ whole genome shotgun (WGS) entry which is preliminary data.</text>
</comment>
<keyword evidence="11" id="KW-1185">Reference proteome</keyword>
<dbReference type="GO" id="GO:0005789">
    <property type="term" value="C:endoplasmic reticulum membrane"/>
    <property type="evidence" value="ECO:0007669"/>
    <property type="project" value="TreeGrafter"/>
</dbReference>
<dbReference type="Pfam" id="PF05875">
    <property type="entry name" value="Ceramidase"/>
    <property type="match status" value="1"/>
</dbReference>
<keyword evidence="5 9" id="KW-1133">Transmembrane helix</keyword>
<evidence type="ECO:0000256" key="8">
    <source>
        <dbReference type="PIRSR" id="PIRSR608901-2"/>
    </source>
</evidence>
<sequence>MHSHTLTRFESGNHDEHGFWGPTTSSIDWCERNYIVSWYIAEFWNTISNSAFILVGLLGIFQAYRHRYETRFILIGLGIMIVGFGSSAFHGTLLYEYQMADELPMIWSIMVWNYAMFLMEKSIDKTKHTLTVVICVSYAVIYSVLHVYFAFTITFQVNFALMIAISGFILHKNCVEHTGRSFIPLVIVRKRRPSDHYNPIEIVNLYSLCWHYVVILLLALTCWLTDQFGCEILHNLPFGLPNPQLHAWWHVLCGYNCHLGLQLSIGLREKVINQTRLPQTIWYGEVWPVTNRKDEKVG</sequence>
<evidence type="ECO:0000256" key="5">
    <source>
        <dbReference type="ARBA" id="ARBA00022989"/>
    </source>
</evidence>
<feature type="transmembrane region" description="Helical" evidence="9">
    <location>
        <begin position="196"/>
        <end position="220"/>
    </location>
</feature>
<feature type="binding site" evidence="7">
    <location>
        <position position="31"/>
    </location>
    <ligand>
        <name>Ca(2+)</name>
        <dbReference type="ChEBI" id="CHEBI:29108"/>
    </ligand>
</feature>
<proteinExistence type="inferred from homology"/>
<gene>
    <name evidence="10" type="ORF">TrLO_g2494</name>
</gene>
<feature type="transmembrane region" description="Helical" evidence="9">
    <location>
        <begin position="130"/>
        <end position="151"/>
    </location>
</feature>
<evidence type="ECO:0000256" key="7">
    <source>
        <dbReference type="PIRSR" id="PIRSR608901-1"/>
    </source>
</evidence>
<keyword evidence="6 9" id="KW-0472">Membrane</keyword>
<dbReference type="InterPro" id="IPR008901">
    <property type="entry name" value="ACER"/>
</dbReference>
<feature type="binding site" evidence="8">
    <location>
        <position position="250"/>
    </location>
    <ligand>
        <name>Zn(2+)</name>
        <dbReference type="ChEBI" id="CHEBI:29105"/>
        <note>catalytic</note>
    </ligand>
</feature>
<dbReference type="AlphaFoldDB" id="A0A9W7CAS5"/>
<feature type="binding site" evidence="8">
    <location>
        <position position="246"/>
    </location>
    <ligand>
        <name>Zn(2+)</name>
        <dbReference type="ChEBI" id="CHEBI:29105"/>
        <note>catalytic</note>
    </ligand>
</feature>
<evidence type="ECO:0000313" key="11">
    <source>
        <dbReference type="Proteomes" id="UP001165122"/>
    </source>
</evidence>
<dbReference type="GO" id="GO:0046514">
    <property type="term" value="P:ceramide catabolic process"/>
    <property type="evidence" value="ECO:0007669"/>
    <property type="project" value="TreeGrafter"/>
</dbReference>
<organism evidence="10 11">
    <name type="scientific">Triparma laevis f. longispina</name>
    <dbReference type="NCBI Taxonomy" id="1714387"/>
    <lineage>
        <taxon>Eukaryota</taxon>
        <taxon>Sar</taxon>
        <taxon>Stramenopiles</taxon>
        <taxon>Ochrophyta</taxon>
        <taxon>Bolidophyceae</taxon>
        <taxon>Parmales</taxon>
        <taxon>Triparmaceae</taxon>
        <taxon>Triparma</taxon>
    </lineage>
</organism>